<dbReference type="FunFam" id="2.60.40.10:FF:000088">
    <property type="entry name" value="Butyrophilin subfamily 1 member A1"/>
    <property type="match status" value="1"/>
</dbReference>
<keyword evidence="12" id="KW-1185">Reference proteome</keyword>
<dbReference type="EMBL" id="BEZZ01001158">
    <property type="protein sequence ID" value="GCC38319.1"/>
    <property type="molecule type" value="Genomic_DNA"/>
</dbReference>
<evidence type="ECO:0000256" key="3">
    <source>
        <dbReference type="ARBA" id="ARBA00022729"/>
    </source>
</evidence>
<dbReference type="InterPro" id="IPR050504">
    <property type="entry name" value="IgSF_BTN/MOG"/>
</dbReference>
<feature type="domain" description="Ig-like" evidence="10">
    <location>
        <begin position="117"/>
        <end position="199"/>
    </location>
</feature>
<accession>A0A401T6P4</accession>
<dbReference type="GO" id="GO:0009897">
    <property type="term" value="C:external side of plasma membrane"/>
    <property type="evidence" value="ECO:0007669"/>
    <property type="project" value="TreeGrafter"/>
</dbReference>
<dbReference type="GO" id="GO:0042110">
    <property type="term" value="P:T cell activation"/>
    <property type="evidence" value="ECO:0007669"/>
    <property type="project" value="UniProtKB-ARBA"/>
</dbReference>
<evidence type="ECO:0000256" key="4">
    <source>
        <dbReference type="ARBA" id="ARBA00022989"/>
    </source>
</evidence>
<evidence type="ECO:0000259" key="10">
    <source>
        <dbReference type="PROSITE" id="PS50835"/>
    </source>
</evidence>
<dbReference type="FunFam" id="2.60.40.10:FF:000142">
    <property type="entry name" value="V-set domain-containing T-cell activation inhibitor 1"/>
    <property type="match status" value="1"/>
</dbReference>
<keyword evidence="4" id="KW-1133">Transmembrane helix</keyword>
<keyword evidence="3" id="KW-0732">Signal</keyword>
<keyword evidence="7" id="KW-0325">Glycoprotein</keyword>
<dbReference type="OrthoDB" id="10055806at2759"/>
<evidence type="ECO:0000256" key="2">
    <source>
        <dbReference type="ARBA" id="ARBA00022692"/>
    </source>
</evidence>
<dbReference type="GO" id="GO:1903037">
    <property type="term" value="P:regulation of leukocyte cell-cell adhesion"/>
    <property type="evidence" value="ECO:0007669"/>
    <property type="project" value="UniProtKB-ARBA"/>
</dbReference>
<dbReference type="AlphaFoldDB" id="A0A401T6P4"/>
<dbReference type="Pfam" id="PF22705">
    <property type="entry name" value="C2-set_3"/>
    <property type="match status" value="1"/>
</dbReference>
<dbReference type="Proteomes" id="UP000287033">
    <property type="component" value="Unassembled WGS sequence"/>
</dbReference>
<dbReference type="InterPro" id="IPR007110">
    <property type="entry name" value="Ig-like_dom"/>
</dbReference>
<evidence type="ECO:0000256" key="1">
    <source>
        <dbReference type="ARBA" id="ARBA00004370"/>
    </source>
</evidence>
<proteinExistence type="inferred from homology"/>
<keyword evidence="2" id="KW-0812">Transmembrane</keyword>
<keyword evidence="8" id="KW-0393">Immunoglobulin domain</keyword>
<evidence type="ECO:0000256" key="9">
    <source>
        <dbReference type="ARBA" id="ARBA00038221"/>
    </source>
</evidence>
<dbReference type="InterPro" id="IPR013783">
    <property type="entry name" value="Ig-like_fold"/>
</dbReference>
<evidence type="ECO:0000256" key="8">
    <source>
        <dbReference type="ARBA" id="ARBA00023319"/>
    </source>
</evidence>
<dbReference type="STRING" id="137246.A0A401T6P4"/>
<evidence type="ECO:0000256" key="5">
    <source>
        <dbReference type="ARBA" id="ARBA00023136"/>
    </source>
</evidence>
<dbReference type="PANTHER" id="PTHR24100:SF130">
    <property type="entry name" value="BUTYROPHILIN-LIKE PROTEIN 9"/>
    <property type="match status" value="1"/>
</dbReference>
<comment type="subcellular location">
    <subcellularLocation>
        <location evidence="1">Membrane</location>
    </subcellularLocation>
</comment>
<feature type="domain" description="Ig-like" evidence="10">
    <location>
        <begin position="1"/>
        <end position="106"/>
    </location>
</feature>
<protein>
    <recommendedName>
        <fullName evidence="10">Ig-like domain-containing protein</fullName>
    </recommendedName>
</protein>
<name>A0A401T6P4_CHIPU</name>
<comment type="similarity">
    <text evidence="9">Belongs to the SKINT family.</text>
</comment>
<dbReference type="GO" id="GO:0001817">
    <property type="term" value="P:regulation of cytokine production"/>
    <property type="evidence" value="ECO:0007669"/>
    <property type="project" value="TreeGrafter"/>
</dbReference>
<sequence>MGVVGASVVLDCLLVMTKVPENMEVRWINMAYGYSSPVHMNMEGADDLAFQPLAYRGRTEMFLDEMAQGNLSLRLKDVGVSDRGQYKCFVASGIKLDEFVLMLDVTGTGRQPRIEMEGQTGDGISLGCRSEGWYPQPPVLWADGDGVNVTVQQQTTYQPDPQGLFMVSSSIEIPKQSPNKYTCVINNVILKETQEAHIQIAGLSWWEKTFPDTQQAGGKDLNQIIEKYKILRKCCD</sequence>
<dbReference type="PANTHER" id="PTHR24100">
    <property type="entry name" value="BUTYROPHILIN"/>
    <property type="match status" value="1"/>
</dbReference>
<keyword evidence="6" id="KW-1015">Disulfide bond</keyword>
<organism evidence="11 12">
    <name type="scientific">Chiloscyllium punctatum</name>
    <name type="common">Brownbanded bambooshark</name>
    <name type="synonym">Hemiscyllium punctatum</name>
    <dbReference type="NCBI Taxonomy" id="137246"/>
    <lineage>
        <taxon>Eukaryota</taxon>
        <taxon>Metazoa</taxon>
        <taxon>Chordata</taxon>
        <taxon>Craniata</taxon>
        <taxon>Vertebrata</taxon>
        <taxon>Chondrichthyes</taxon>
        <taxon>Elasmobranchii</taxon>
        <taxon>Galeomorphii</taxon>
        <taxon>Galeoidea</taxon>
        <taxon>Orectolobiformes</taxon>
        <taxon>Hemiscylliidae</taxon>
        <taxon>Chiloscyllium</taxon>
    </lineage>
</organism>
<evidence type="ECO:0000256" key="7">
    <source>
        <dbReference type="ARBA" id="ARBA00023180"/>
    </source>
</evidence>
<dbReference type="PROSITE" id="PS50835">
    <property type="entry name" value="IG_LIKE"/>
    <property type="match status" value="2"/>
</dbReference>
<keyword evidence="5" id="KW-0472">Membrane</keyword>
<dbReference type="GO" id="GO:0005102">
    <property type="term" value="F:signaling receptor binding"/>
    <property type="evidence" value="ECO:0007669"/>
    <property type="project" value="TreeGrafter"/>
</dbReference>
<evidence type="ECO:0000256" key="6">
    <source>
        <dbReference type="ARBA" id="ARBA00023157"/>
    </source>
</evidence>
<dbReference type="InterPro" id="IPR036179">
    <property type="entry name" value="Ig-like_dom_sf"/>
</dbReference>
<comment type="caution">
    <text evidence="11">The sequence shown here is derived from an EMBL/GenBank/DDBJ whole genome shotgun (WGS) entry which is preliminary data.</text>
</comment>
<reference evidence="11 12" key="1">
    <citation type="journal article" date="2018" name="Nat. Ecol. Evol.">
        <title>Shark genomes provide insights into elasmobranch evolution and the origin of vertebrates.</title>
        <authorList>
            <person name="Hara Y"/>
            <person name="Yamaguchi K"/>
            <person name="Onimaru K"/>
            <person name="Kadota M"/>
            <person name="Koyanagi M"/>
            <person name="Keeley SD"/>
            <person name="Tatsumi K"/>
            <person name="Tanaka K"/>
            <person name="Motone F"/>
            <person name="Kageyama Y"/>
            <person name="Nozu R"/>
            <person name="Adachi N"/>
            <person name="Nishimura O"/>
            <person name="Nakagawa R"/>
            <person name="Tanegashima C"/>
            <person name="Kiyatake I"/>
            <person name="Matsumoto R"/>
            <person name="Murakumo K"/>
            <person name="Nishida K"/>
            <person name="Terakita A"/>
            <person name="Kuratani S"/>
            <person name="Sato K"/>
            <person name="Hyodo S Kuraku.S."/>
        </authorList>
    </citation>
    <scope>NUCLEOTIDE SEQUENCE [LARGE SCALE GENOMIC DNA]</scope>
</reference>
<dbReference type="GO" id="GO:0050852">
    <property type="term" value="P:T cell receptor signaling pathway"/>
    <property type="evidence" value="ECO:0007669"/>
    <property type="project" value="TreeGrafter"/>
</dbReference>
<dbReference type="GO" id="GO:0050863">
    <property type="term" value="P:regulation of T cell activation"/>
    <property type="evidence" value="ECO:0007669"/>
    <property type="project" value="UniProtKB-ARBA"/>
</dbReference>
<dbReference type="Gene3D" id="2.60.40.10">
    <property type="entry name" value="Immunoglobulins"/>
    <property type="match status" value="2"/>
</dbReference>
<dbReference type="SUPFAM" id="SSF48726">
    <property type="entry name" value="Immunoglobulin"/>
    <property type="match status" value="2"/>
</dbReference>
<evidence type="ECO:0000313" key="11">
    <source>
        <dbReference type="EMBL" id="GCC38319.1"/>
    </source>
</evidence>
<gene>
    <name evidence="11" type="ORF">chiPu_0016833</name>
</gene>
<dbReference type="InterPro" id="IPR053896">
    <property type="entry name" value="BTN3A2-like_Ig-C"/>
</dbReference>
<evidence type="ECO:0000313" key="12">
    <source>
        <dbReference type="Proteomes" id="UP000287033"/>
    </source>
</evidence>